<evidence type="ECO:0000256" key="10">
    <source>
        <dbReference type="ARBA" id="ARBA00022741"/>
    </source>
</evidence>
<keyword evidence="12" id="KW-0378">Hydrolase</keyword>
<dbReference type="PRINTS" id="PR00344">
    <property type="entry name" value="BCTRLSENSOR"/>
</dbReference>
<evidence type="ECO:0000313" key="27">
    <source>
        <dbReference type="EMBL" id="MRX83161.1"/>
    </source>
</evidence>
<dbReference type="SUPFAM" id="SSF55874">
    <property type="entry name" value="ATPase domain of HSP90 chaperone/DNA topoisomerase II/histidine kinase"/>
    <property type="match status" value="1"/>
</dbReference>
<evidence type="ECO:0000256" key="8">
    <source>
        <dbReference type="ARBA" id="ARBA00022679"/>
    </source>
</evidence>
<dbReference type="InterPro" id="IPR003660">
    <property type="entry name" value="HAMP_dom"/>
</dbReference>
<keyword evidence="19" id="KW-0843">Virulence</keyword>
<comment type="cofactor">
    <cofactor evidence="3">
        <name>Mg(2+)</name>
        <dbReference type="ChEBI" id="CHEBI:18420"/>
    </cofactor>
</comment>
<comment type="cofactor">
    <cofactor evidence="2">
        <name>Mn(2+)</name>
        <dbReference type="ChEBI" id="CHEBI:29035"/>
    </cofactor>
</comment>
<evidence type="ECO:0000256" key="11">
    <source>
        <dbReference type="ARBA" id="ARBA00022777"/>
    </source>
</evidence>
<dbReference type="Pfam" id="PF00512">
    <property type="entry name" value="HisKA"/>
    <property type="match status" value="1"/>
</dbReference>
<dbReference type="InterPro" id="IPR006311">
    <property type="entry name" value="TAT_signal"/>
</dbReference>
<keyword evidence="14" id="KW-0460">Magnesium</keyword>
<keyword evidence="18" id="KW-0346">Stress response</keyword>
<evidence type="ECO:0000256" key="5">
    <source>
        <dbReference type="ARBA" id="ARBA00012438"/>
    </source>
</evidence>
<dbReference type="PANTHER" id="PTHR44936:SF9">
    <property type="entry name" value="SENSOR PROTEIN CREC"/>
    <property type="match status" value="1"/>
</dbReference>
<evidence type="ECO:0000256" key="20">
    <source>
        <dbReference type="ARBA" id="ARBA00023211"/>
    </source>
</evidence>
<evidence type="ECO:0000256" key="24">
    <source>
        <dbReference type="SAM" id="SignalP"/>
    </source>
</evidence>
<evidence type="ECO:0000256" key="3">
    <source>
        <dbReference type="ARBA" id="ARBA00001946"/>
    </source>
</evidence>
<evidence type="ECO:0000256" key="6">
    <source>
        <dbReference type="ARBA" id="ARBA00022475"/>
    </source>
</evidence>
<evidence type="ECO:0000256" key="2">
    <source>
        <dbReference type="ARBA" id="ARBA00001936"/>
    </source>
</evidence>
<evidence type="ECO:0000256" key="1">
    <source>
        <dbReference type="ARBA" id="ARBA00000085"/>
    </source>
</evidence>
<evidence type="ECO:0000256" key="22">
    <source>
        <dbReference type="ARBA" id="ARBA00041776"/>
    </source>
</evidence>
<dbReference type="GO" id="GO:0005886">
    <property type="term" value="C:plasma membrane"/>
    <property type="evidence" value="ECO:0007669"/>
    <property type="project" value="UniProtKB-SubCell"/>
</dbReference>
<keyword evidence="6" id="KW-1003">Cell membrane</keyword>
<dbReference type="PROSITE" id="PS51318">
    <property type="entry name" value="TAT"/>
    <property type="match status" value="1"/>
</dbReference>
<keyword evidence="23" id="KW-0472">Membrane</keyword>
<evidence type="ECO:0000256" key="17">
    <source>
        <dbReference type="ARBA" id="ARBA00023012"/>
    </source>
</evidence>
<dbReference type="InterPro" id="IPR036890">
    <property type="entry name" value="HATPase_C_sf"/>
</dbReference>
<evidence type="ECO:0000313" key="28">
    <source>
        <dbReference type="Proteomes" id="UP000438093"/>
    </source>
</evidence>
<dbReference type="Pfam" id="PF02518">
    <property type="entry name" value="HATPase_c"/>
    <property type="match status" value="1"/>
</dbReference>
<dbReference type="InterPro" id="IPR004358">
    <property type="entry name" value="Sig_transdc_His_kin-like_C"/>
</dbReference>
<organism evidence="27 28">
    <name type="scientific">Eggerthella guodeyinii</name>
    <dbReference type="NCBI Taxonomy" id="2690837"/>
    <lineage>
        <taxon>Bacteria</taxon>
        <taxon>Bacillati</taxon>
        <taxon>Actinomycetota</taxon>
        <taxon>Coriobacteriia</taxon>
        <taxon>Eggerthellales</taxon>
        <taxon>Eggerthellaceae</taxon>
        <taxon>Eggerthella</taxon>
    </lineage>
</organism>
<dbReference type="Gene3D" id="6.10.340.10">
    <property type="match status" value="1"/>
</dbReference>
<keyword evidence="9 23" id="KW-0812">Transmembrane</keyword>
<evidence type="ECO:0000256" key="18">
    <source>
        <dbReference type="ARBA" id="ARBA00023016"/>
    </source>
</evidence>
<keyword evidence="13" id="KW-0067">ATP-binding</keyword>
<comment type="catalytic activity">
    <reaction evidence="1">
        <text>ATP + protein L-histidine = ADP + protein N-phospho-L-histidine.</text>
        <dbReference type="EC" id="2.7.13.3"/>
    </reaction>
</comment>
<dbReference type="CDD" id="cd00082">
    <property type="entry name" value="HisKA"/>
    <property type="match status" value="1"/>
</dbReference>
<evidence type="ECO:0000256" key="13">
    <source>
        <dbReference type="ARBA" id="ARBA00022840"/>
    </source>
</evidence>
<comment type="caution">
    <text evidence="27">The sequence shown here is derived from an EMBL/GenBank/DDBJ whole genome shotgun (WGS) entry which is preliminary data.</text>
</comment>
<reference evidence="28" key="1">
    <citation type="submission" date="2019-08" db="EMBL/GenBank/DDBJ databases">
        <title>Arthrobacter sp. nov., isolated from plateau pika and Tibetan wild ass.</title>
        <authorList>
            <person name="Ge Y."/>
        </authorList>
    </citation>
    <scope>NUCLEOTIDE SEQUENCE [LARGE SCALE GENOMIC DNA]</scope>
    <source>
        <strain evidence="28">HF-4214</strain>
    </source>
</reference>
<keyword evidence="16 23" id="KW-1133">Transmembrane helix</keyword>
<dbReference type="PROSITE" id="PS50109">
    <property type="entry name" value="HIS_KIN"/>
    <property type="match status" value="1"/>
</dbReference>
<feature type="chain" id="PRO_5026834834" description="Signal transduction histidine-protein kinase/phosphatase MprB" evidence="24">
    <location>
        <begin position="40"/>
        <end position="393"/>
    </location>
</feature>
<evidence type="ECO:0000256" key="7">
    <source>
        <dbReference type="ARBA" id="ARBA00022553"/>
    </source>
</evidence>
<keyword evidence="8" id="KW-0808">Transferase</keyword>
<evidence type="ECO:0000259" key="26">
    <source>
        <dbReference type="PROSITE" id="PS50885"/>
    </source>
</evidence>
<feature type="transmembrane region" description="Helical" evidence="23">
    <location>
        <begin position="94"/>
        <end position="116"/>
    </location>
</feature>
<keyword evidence="20" id="KW-0464">Manganese</keyword>
<sequence length="393" mass="42016">MTRPAPREARAIRRRLLACALAASLALVAVALVATAALAQDDAAAQVRQGVVALNETRAALAAEAEPAVADRALAEAQETLRRAADAKSSLPLALAWAVCAAGVALVWSVTAYLYLSVVRPFSRLEAFADEVARGNLDLPLAYERSNPFGRFTWAFDNMRKEIKRARAAEAEALEQSKTTVAALSHDIKTPIASIRAYSEALELGLARDDVEREGYARTIARKCDEVTSLTDDLFLHALADLDRIQVRCEEAPIARVVAQAVADFDAGDRVTLGRLDEAQASCDPKRLEQAIGNLLANAAKYAPGADIEVEGVLDTAARVYRVRVRDRGPGIPPEDLPFVADRFYRGSNAGDAPGAGLGLFIVRYLVEQMGGGLSLENAEPGLAAVLEFPLAS</sequence>
<keyword evidence="17" id="KW-0902">Two-component regulatory system</keyword>
<protein>
    <recommendedName>
        <fullName evidence="21">Signal transduction histidine-protein kinase/phosphatase MprB</fullName>
        <ecNumber evidence="5">2.7.13.3</ecNumber>
    </recommendedName>
    <alternativeName>
        <fullName evidence="22">Mycobacterial persistence regulator B</fullName>
    </alternativeName>
</protein>
<evidence type="ECO:0000256" key="23">
    <source>
        <dbReference type="SAM" id="Phobius"/>
    </source>
</evidence>
<evidence type="ECO:0000256" key="12">
    <source>
        <dbReference type="ARBA" id="ARBA00022801"/>
    </source>
</evidence>
<dbReference type="AlphaFoldDB" id="A0A6N7RQJ0"/>
<evidence type="ECO:0000256" key="19">
    <source>
        <dbReference type="ARBA" id="ARBA00023026"/>
    </source>
</evidence>
<feature type="domain" description="Histidine kinase" evidence="25">
    <location>
        <begin position="183"/>
        <end position="393"/>
    </location>
</feature>
<dbReference type="CDD" id="cd00075">
    <property type="entry name" value="HATPase"/>
    <property type="match status" value="1"/>
</dbReference>
<keyword evidence="15" id="KW-0904">Protein phosphatase</keyword>
<dbReference type="InterPro" id="IPR003661">
    <property type="entry name" value="HisK_dim/P_dom"/>
</dbReference>
<dbReference type="SMART" id="SM00387">
    <property type="entry name" value="HATPase_c"/>
    <property type="match status" value="1"/>
</dbReference>
<dbReference type="Proteomes" id="UP000438093">
    <property type="component" value="Unassembled WGS sequence"/>
</dbReference>
<dbReference type="GO" id="GO:0000155">
    <property type="term" value="F:phosphorelay sensor kinase activity"/>
    <property type="evidence" value="ECO:0007669"/>
    <property type="project" value="InterPro"/>
</dbReference>
<dbReference type="SUPFAM" id="SSF47384">
    <property type="entry name" value="Homodimeric domain of signal transducing histidine kinase"/>
    <property type="match status" value="1"/>
</dbReference>
<keyword evidence="28" id="KW-1185">Reference proteome</keyword>
<evidence type="ECO:0000256" key="9">
    <source>
        <dbReference type="ARBA" id="ARBA00022692"/>
    </source>
</evidence>
<dbReference type="GO" id="GO:0004721">
    <property type="term" value="F:phosphoprotein phosphatase activity"/>
    <property type="evidence" value="ECO:0007669"/>
    <property type="project" value="UniProtKB-KW"/>
</dbReference>
<dbReference type="InterPro" id="IPR050980">
    <property type="entry name" value="2C_sensor_his_kinase"/>
</dbReference>
<evidence type="ECO:0000259" key="25">
    <source>
        <dbReference type="PROSITE" id="PS50109"/>
    </source>
</evidence>
<accession>A0A6N7RQJ0</accession>
<evidence type="ECO:0000256" key="21">
    <source>
        <dbReference type="ARBA" id="ARBA00040454"/>
    </source>
</evidence>
<dbReference type="InterPro" id="IPR036097">
    <property type="entry name" value="HisK_dim/P_sf"/>
</dbReference>
<dbReference type="Gene3D" id="1.10.287.130">
    <property type="match status" value="1"/>
</dbReference>
<evidence type="ECO:0000256" key="15">
    <source>
        <dbReference type="ARBA" id="ARBA00022912"/>
    </source>
</evidence>
<name>A0A6N7RQJ0_9ACTN</name>
<gene>
    <name evidence="27" type="ORF">GJG86_11755</name>
</gene>
<dbReference type="InterPro" id="IPR005467">
    <property type="entry name" value="His_kinase_dom"/>
</dbReference>
<dbReference type="GO" id="GO:0005524">
    <property type="term" value="F:ATP binding"/>
    <property type="evidence" value="ECO:0007669"/>
    <property type="project" value="UniProtKB-KW"/>
</dbReference>
<dbReference type="PANTHER" id="PTHR44936">
    <property type="entry name" value="SENSOR PROTEIN CREC"/>
    <property type="match status" value="1"/>
</dbReference>
<dbReference type="EMBL" id="VTFY01000009">
    <property type="protein sequence ID" value="MRX83161.1"/>
    <property type="molecule type" value="Genomic_DNA"/>
</dbReference>
<evidence type="ECO:0000256" key="16">
    <source>
        <dbReference type="ARBA" id="ARBA00022989"/>
    </source>
</evidence>
<keyword evidence="7" id="KW-0597">Phosphoprotein</keyword>
<feature type="signal peptide" evidence="24">
    <location>
        <begin position="1"/>
        <end position="39"/>
    </location>
</feature>
<feature type="domain" description="HAMP" evidence="26">
    <location>
        <begin position="116"/>
        <end position="168"/>
    </location>
</feature>
<keyword evidence="11" id="KW-0418">Kinase</keyword>
<dbReference type="SMART" id="SM00388">
    <property type="entry name" value="HisKA"/>
    <property type="match status" value="1"/>
</dbReference>
<evidence type="ECO:0000256" key="14">
    <source>
        <dbReference type="ARBA" id="ARBA00022842"/>
    </source>
</evidence>
<dbReference type="RefSeq" id="WP_154333984.1">
    <property type="nucleotide sequence ID" value="NZ_VTFY01000009.1"/>
</dbReference>
<dbReference type="PROSITE" id="PS50885">
    <property type="entry name" value="HAMP"/>
    <property type="match status" value="1"/>
</dbReference>
<keyword evidence="10" id="KW-0547">Nucleotide-binding</keyword>
<dbReference type="EC" id="2.7.13.3" evidence="5"/>
<evidence type="ECO:0000256" key="4">
    <source>
        <dbReference type="ARBA" id="ARBA00004651"/>
    </source>
</evidence>
<dbReference type="Gene3D" id="3.30.565.10">
    <property type="entry name" value="Histidine kinase-like ATPase, C-terminal domain"/>
    <property type="match status" value="1"/>
</dbReference>
<keyword evidence="24" id="KW-0732">Signal</keyword>
<dbReference type="SUPFAM" id="SSF158472">
    <property type="entry name" value="HAMP domain-like"/>
    <property type="match status" value="1"/>
</dbReference>
<proteinExistence type="predicted"/>
<dbReference type="InterPro" id="IPR003594">
    <property type="entry name" value="HATPase_dom"/>
</dbReference>
<comment type="subcellular location">
    <subcellularLocation>
        <location evidence="4">Cell membrane</location>
        <topology evidence="4">Multi-pass membrane protein</topology>
    </subcellularLocation>
</comment>